<proteinExistence type="inferred from homology"/>
<organism evidence="3">
    <name type="scientific">Octopus bimaculoides</name>
    <name type="common">California two-spotted octopus</name>
    <dbReference type="NCBI Taxonomy" id="37653"/>
    <lineage>
        <taxon>Eukaryota</taxon>
        <taxon>Metazoa</taxon>
        <taxon>Spiralia</taxon>
        <taxon>Lophotrochozoa</taxon>
        <taxon>Mollusca</taxon>
        <taxon>Cephalopoda</taxon>
        <taxon>Coleoidea</taxon>
        <taxon>Octopodiformes</taxon>
        <taxon>Octopoda</taxon>
        <taxon>Incirrata</taxon>
        <taxon>Octopodidae</taxon>
        <taxon>Octopus</taxon>
    </lineage>
</organism>
<feature type="region of interest" description="Disordered" evidence="2">
    <location>
        <begin position="327"/>
        <end position="361"/>
    </location>
</feature>
<dbReference type="AlphaFoldDB" id="A0A0L8HCZ4"/>
<reference evidence="3" key="1">
    <citation type="submission" date="2015-07" db="EMBL/GenBank/DDBJ databases">
        <title>MeaNS - Measles Nucleotide Surveillance Program.</title>
        <authorList>
            <person name="Tran T."/>
            <person name="Druce J."/>
        </authorList>
    </citation>
    <scope>NUCLEOTIDE SEQUENCE</scope>
    <source>
        <strain evidence="3">UCB-OBI-ISO-001</strain>
        <tissue evidence="3">Gonad</tissue>
    </source>
</reference>
<sequence>MAEKKYDLLLINTTNKNHTIQHQPWYKERLKTKYLKPLKSKIPSKSLNWKNKFLLKNGVDDFRDGLPLITDGSYLSQPKSLAKLKEEVPKYQRFTKEQICYSKKFPLAEERWNKLQLLEYTLLQHPLALFPHLELCVDKKVFLDIVKLLDPEMYNPQSPEEMDTSTKDVTEMKIINQFASNIIQPNLNENAANHQMEGQKKQLENKSSFANSVPVANSNNDGETLRNPYRWLTTKNEDKNKEQKKGDRISDAHNDHVKNVIQEFCEWVSSLGGDNSIDESTINALFSNDYENKPTLSVPIEIVDISQGTHHNLDVSDKVYQNHKPIQNKTLKQRPAAKPSTLPPLPHKNSKNHTEQVSPFPTKRPVFGAWYLPVKAWKKEDNENQLEDSKELPSEELSERKKLSISLNSKLSLLYCSQAFLDWINNRGYRKPEFLKEITLLQQKTKLKNEEQNVEREKSLNSKTIQM</sequence>
<dbReference type="OrthoDB" id="6755972at2759"/>
<dbReference type="GO" id="GO:0000785">
    <property type="term" value="C:chromatin"/>
    <property type="evidence" value="ECO:0007669"/>
    <property type="project" value="TreeGrafter"/>
</dbReference>
<dbReference type="EMBL" id="KQ418483">
    <property type="protein sequence ID" value="KOF87163.1"/>
    <property type="molecule type" value="Genomic_DNA"/>
</dbReference>
<gene>
    <name evidence="3" type="ORF">OCBIM_22017332mg</name>
</gene>
<dbReference type="PANTHER" id="PTHR46449:SF5">
    <property type="entry name" value="FAMILY WITH SEQUENCE SIMILARITY 47 MEMBER E"/>
    <property type="match status" value="1"/>
</dbReference>
<feature type="compositionally biased region" description="Basic and acidic residues" evidence="2">
    <location>
        <begin position="235"/>
        <end position="253"/>
    </location>
</feature>
<evidence type="ECO:0008006" key="4">
    <source>
        <dbReference type="Google" id="ProtNLM"/>
    </source>
</evidence>
<feature type="compositionally biased region" description="Polar residues" evidence="2">
    <location>
        <begin position="211"/>
        <end position="222"/>
    </location>
</feature>
<protein>
    <recommendedName>
        <fullName evidence="4">Protein FAM47E</fullName>
    </recommendedName>
</protein>
<dbReference type="PANTHER" id="PTHR46449">
    <property type="entry name" value="ZGC:158260"/>
    <property type="match status" value="1"/>
</dbReference>
<dbReference type="InterPro" id="IPR032743">
    <property type="entry name" value="FAM47"/>
</dbReference>
<evidence type="ECO:0000313" key="3">
    <source>
        <dbReference type="EMBL" id="KOF87163.1"/>
    </source>
</evidence>
<dbReference type="KEGG" id="obi:106871430"/>
<evidence type="ECO:0000256" key="1">
    <source>
        <dbReference type="ARBA" id="ARBA00005277"/>
    </source>
</evidence>
<dbReference type="GO" id="GO:0045815">
    <property type="term" value="P:transcription initiation-coupled chromatin remodeling"/>
    <property type="evidence" value="ECO:0007669"/>
    <property type="project" value="TreeGrafter"/>
</dbReference>
<comment type="similarity">
    <text evidence="1">Belongs to the FAM47 family.</text>
</comment>
<dbReference type="OMA" id="IMNIELY"/>
<accession>A0A0L8HCZ4</accession>
<name>A0A0L8HCZ4_OCTBM</name>
<evidence type="ECO:0000256" key="2">
    <source>
        <dbReference type="SAM" id="MobiDB-lite"/>
    </source>
</evidence>
<feature type="region of interest" description="Disordered" evidence="2">
    <location>
        <begin position="211"/>
        <end position="253"/>
    </location>
</feature>